<accession>A0A1F5QCS9</accession>
<dbReference type="PANTHER" id="PTHR21716:SF4">
    <property type="entry name" value="TRANSMEMBRANE PROTEIN 245"/>
    <property type="match status" value="1"/>
</dbReference>
<evidence type="ECO:0000256" key="1">
    <source>
        <dbReference type="ARBA" id="ARBA00004141"/>
    </source>
</evidence>
<sequence>MGVTLILTFFIFRPFLAPLVVAATFAVIFQPMHRRVEKALPHSPSAAALISVVAVALILLIPLTLFGLQIFREAQQLFHTLSEGGAGSLPDKLPEGIRGQITTLSPNFSLDLERVGRQALDWIMQNLNNIFSSLFGTALSFFLFLISLFYFLRDGKSFTQYLKILSPLSDRQDEKILSRLFVAVNSVIKGALSIALIQGFLTGIGFWIFGVPNPVLWGSTAAIAALVPNIGTALVLVPAIGFLYLNGEVAQAIGLGIWSITAVGLIDNILGPYLINRGVKIHPLLILLSVIGGLGLFGPVGFLLGPLIISLLFALIDIHFETVGRAD</sequence>
<feature type="transmembrane region" description="Helical" evidence="6">
    <location>
        <begin position="221"/>
        <end position="245"/>
    </location>
</feature>
<feature type="transmembrane region" description="Helical" evidence="6">
    <location>
        <begin position="49"/>
        <end position="71"/>
    </location>
</feature>
<organism evidence="7 8">
    <name type="scientific">Candidatus Doudnabacteria bacterium RIFCSPLOWO2_02_FULL_48_13</name>
    <dbReference type="NCBI Taxonomy" id="1817845"/>
    <lineage>
        <taxon>Bacteria</taxon>
        <taxon>Candidatus Doudnaibacteriota</taxon>
    </lineage>
</organism>
<protein>
    <recommendedName>
        <fullName evidence="9">AI-2E family transporter</fullName>
    </recommendedName>
</protein>
<feature type="transmembrane region" description="Helical" evidence="6">
    <location>
        <begin position="287"/>
        <end position="316"/>
    </location>
</feature>
<dbReference type="Pfam" id="PF01594">
    <property type="entry name" value="AI-2E_transport"/>
    <property type="match status" value="1"/>
</dbReference>
<dbReference type="PANTHER" id="PTHR21716">
    <property type="entry name" value="TRANSMEMBRANE PROTEIN"/>
    <property type="match status" value="1"/>
</dbReference>
<dbReference type="GO" id="GO:0016020">
    <property type="term" value="C:membrane"/>
    <property type="evidence" value="ECO:0007669"/>
    <property type="project" value="UniProtKB-SubCell"/>
</dbReference>
<comment type="caution">
    <text evidence="7">The sequence shown here is derived from an EMBL/GenBank/DDBJ whole genome shotgun (WGS) entry which is preliminary data.</text>
</comment>
<evidence type="ECO:0000256" key="6">
    <source>
        <dbReference type="SAM" id="Phobius"/>
    </source>
</evidence>
<dbReference type="AlphaFoldDB" id="A0A1F5QCS9"/>
<dbReference type="InterPro" id="IPR002549">
    <property type="entry name" value="AI-2E-like"/>
</dbReference>
<evidence type="ECO:0000256" key="4">
    <source>
        <dbReference type="ARBA" id="ARBA00022989"/>
    </source>
</evidence>
<name>A0A1F5QCS9_9BACT</name>
<reference evidence="7 8" key="1">
    <citation type="journal article" date="2016" name="Nat. Commun.">
        <title>Thousands of microbial genomes shed light on interconnected biogeochemical processes in an aquifer system.</title>
        <authorList>
            <person name="Anantharaman K."/>
            <person name="Brown C.T."/>
            <person name="Hug L.A."/>
            <person name="Sharon I."/>
            <person name="Castelle C.J."/>
            <person name="Probst A.J."/>
            <person name="Thomas B.C."/>
            <person name="Singh A."/>
            <person name="Wilkins M.J."/>
            <person name="Karaoz U."/>
            <person name="Brodie E.L."/>
            <person name="Williams K.H."/>
            <person name="Hubbard S.S."/>
            <person name="Banfield J.F."/>
        </authorList>
    </citation>
    <scope>NUCLEOTIDE SEQUENCE [LARGE SCALE GENOMIC DNA]</scope>
</reference>
<evidence type="ECO:0000313" key="8">
    <source>
        <dbReference type="Proteomes" id="UP000177235"/>
    </source>
</evidence>
<feature type="transmembrane region" description="Helical" evidence="6">
    <location>
        <begin position="180"/>
        <end position="209"/>
    </location>
</feature>
<evidence type="ECO:0000256" key="2">
    <source>
        <dbReference type="ARBA" id="ARBA00009773"/>
    </source>
</evidence>
<feature type="transmembrane region" description="Helical" evidence="6">
    <location>
        <begin position="130"/>
        <end position="152"/>
    </location>
</feature>
<dbReference type="Proteomes" id="UP000177235">
    <property type="component" value="Unassembled WGS sequence"/>
</dbReference>
<comment type="similarity">
    <text evidence="2">Belongs to the autoinducer-2 exporter (AI-2E) (TC 2.A.86) family.</text>
</comment>
<feature type="transmembrane region" description="Helical" evidence="6">
    <location>
        <begin position="252"/>
        <end position="275"/>
    </location>
</feature>
<keyword evidence="4 6" id="KW-1133">Transmembrane helix</keyword>
<comment type="subcellular location">
    <subcellularLocation>
        <location evidence="1">Membrane</location>
        <topology evidence="1">Multi-pass membrane protein</topology>
    </subcellularLocation>
</comment>
<proteinExistence type="inferred from homology"/>
<dbReference type="EMBL" id="MFFF01000004">
    <property type="protein sequence ID" value="OGE99994.1"/>
    <property type="molecule type" value="Genomic_DNA"/>
</dbReference>
<keyword evidence="5 6" id="KW-0472">Membrane</keyword>
<evidence type="ECO:0000313" key="7">
    <source>
        <dbReference type="EMBL" id="OGE99994.1"/>
    </source>
</evidence>
<gene>
    <name evidence="7" type="ORF">A3J05_02880</name>
</gene>
<keyword evidence="3 6" id="KW-0812">Transmembrane</keyword>
<evidence type="ECO:0000256" key="3">
    <source>
        <dbReference type="ARBA" id="ARBA00022692"/>
    </source>
</evidence>
<evidence type="ECO:0000256" key="5">
    <source>
        <dbReference type="ARBA" id="ARBA00023136"/>
    </source>
</evidence>
<feature type="transmembrane region" description="Helical" evidence="6">
    <location>
        <begin position="6"/>
        <end position="29"/>
    </location>
</feature>
<evidence type="ECO:0008006" key="9">
    <source>
        <dbReference type="Google" id="ProtNLM"/>
    </source>
</evidence>